<dbReference type="Proteomes" id="UP001341840">
    <property type="component" value="Unassembled WGS sequence"/>
</dbReference>
<name>A0ABU6ZCQ3_9FABA</name>
<evidence type="ECO:0000313" key="1">
    <source>
        <dbReference type="EMBL" id="MED6219503.1"/>
    </source>
</evidence>
<evidence type="ECO:0000313" key="2">
    <source>
        <dbReference type="Proteomes" id="UP001341840"/>
    </source>
</evidence>
<organism evidence="1 2">
    <name type="scientific">Stylosanthes scabra</name>
    <dbReference type="NCBI Taxonomy" id="79078"/>
    <lineage>
        <taxon>Eukaryota</taxon>
        <taxon>Viridiplantae</taxon>
        <taxon>Streptophyta</taxon>
        <taxon>Embryophyta</taxon>
        <taxon>Tracheophyta</taxon>
        <taxon>Spermatophyta</taxon>
        <taxon>Magnoliopsida</taxon>
        <taxon>eudicotyledons</taxon>
        <taxon>Gunneridae</taxon>
        <taxon>Pentapetalae</taxon>
        <taxon>rosids</taxon>
        <taxon>fabids</taxon>
        <taxon>Fabales</taxon>
        <taxon>Fabaceae</taxon>
        <taxon>Papilionoideae</taxon>
        <taxon>50 kb inversion clade</taxon>
        <taxon>dalbergioids sensu lato</taxon>
        <taxon>Dalbergieae</taxon>
        <taxon>Pterocarpus clade</taxon>
        <taxon>Stylosanthes</taxon>
    </lineage>
</organism>
<comment type="caution">
    <text evidence="1">The sequence shown here is derived from an EMBL/GenBank/DDBJ whole genome shotgun (WGS) entry which is preliminary data.</text>
</comment>
<dbReference type="EMBL" id="JASCZI010272038">
    <property type="protein sequence ID" value="MED6219503.1"/>
    <property type="molecule type" value="Genomic_DNA"/>
</dbReference>
<sequence>MDHQQLEEAAREAANEMYRLDRIAHVSYIVTTECAEAAADASRFSDRVVLGYHRIAATSAS</sequence>
<proteinExistence type="predicted"/>
<protein>
    <submittedName>
        <fullName evidence="1">Uncharacterized protein</fullName>
    </submittedName>
</protein>
<reference evidence="1 2" key="1">
    <citation type="journal article" date="2023" name="Plants (Basel)">
        <title>Bridging the Gap: Combining Genomics and Transcriptomics Approaches to Understand Stylosanthes scabra, an Orphan Legume from the Brazilian Caatinga.</title>
        <authorList>
            <person name="Ferreira-Neto J.R.C."/>
            <person name="da Silva M.D."/>
            <person name="Binneck E."/>
            <person name="de Melo N.F."/>
            <person name="da Silva R.H."/>
            <person name="de Melo A.L.T.M."/>
            <person name="Pandolfi V."/>
            <person name="Bustamante F.O."/>
            <person name="Brasileiro-Vidal A.C."/>
            <person name="Benko-Iseppon A.M."/>
        </authorList>
    </citation>
    <scope>NUCLEOTIDE SEQUENCE [LARGE SCALE GENOMIC DNA]</scope>
    <source>
        <tissue evidence="1">Leaves</tissue>
    </source>
</reference>
<accession>A0ABU6ZCQ3</accession>
<gene>
    <name evidence="1" type="ORF">PIB30_036376</name>
</gene>
<keyword evidence="2" id="KW-1185">Reference proteome</keyword>